<keyword evidence="4" id="KW-1185">Reference proteome</keyword>
<feature type="domain" description="DUF1559" evidence="2">
    <location>
        <begin position="129"/>
        <end position="383"/>
    </location>
</feature>
<protein>
    <recommendedName>
        <fullName evidence="2">DUF1559 domain-containing protein</fullName>
    </recommendedName>
</protein>
<organism evidence="3 4">
    <name type="scientific">Novipirellula rosea</name>
    <dbReference type="NCBI Taxonomy" id="1031540"/>
    <lineage>
        <taxon>Bacteria</taxon>
        <taxon>Pseudomonadati</taxon>
        <taxon>Planctomycetota</taxon>
        <taxon>Planctomycetia</taxon>
        <taxon>Pirellulales</taxon>
        <taxon>Pirellulaceae</taxon>
        <taxon>Novipirellula</taxon>
    </lineage>
</organism>
<proteinExistence type="predicted"/>
<dbReference type="InterPro" id="IPR027558">
    <property type="entry name" value="Pre_pil_HX9DG_C"/>
</dbReference>
<gene>
    <name evidence="3" type="ORF">GCM10023156_38570</name>
</gene>
<dbReference type="RefSeq" id="WP_345324651.1">
    <property type="nucleotide sequence ID" value="NZ_BAABGA010000048.1"/>
</dbReference>
<dbReference type="NCBIfam" id="TIGR04294">
    <property type="entry name" value="pre_pil_HX9DG"/>
    <property type="match status" value="1"/>
</dbReference>
<name>A0ABP8N0K7_9BACT</name>
<dbReference type="InterPro" id="IPR012902">
    <property type="entry name" value="N_methyl_site"/>
</dbReference>
<dbReference type="InterPro" id="IPR011453">
    <property type="entry name" value="DUF1559"/>
</dbReference>
<dbReference type="PANTHER" id="PTHR30093:SF2">
    <property type="entry name" value="TYPE II SECRETION SYSTEM PROTEIN H"/>
    <property type="match status" value="1"/>
</dbReference>
<accession>A0ABP8N0K7</accession>
<comment type="caution">
    <text evidence="3">The sequence shown here is derived from an EMBL/GenBank/DDBJ whole genome shotgun (WGS) entry which is preliminary data.</text>
</comment>
<evidence type="ECO:0000313" key="3">
    <source>
        <dbReference type="EMBL" id="GAA4459276.1"/>
    </source>
</evidence>
<evidence type="ECO:0000256" key="1">
    <source>
        <dbReference type="SAM" id="Phobius"/>
    </source>
</evidence>
<evidence type="ECO:0000259" key="2">
    <source>
        <dbReference type="Pfam" id="PF07596"/>
    </source>
</evidence>
<keyword evidence="1" id="KW-0472">Membrane</keyword>
<reference evidence="4" key="1">
    <citation type="journal article" date="2019" name="Int. J. Syst. Evol. Microbiol.">
        <title>The Global Catalogue of Microorganisms (GCM) 10K type strain sequencing project: providing services to taxonomists for standard genome sequencing and annotation.</title>
        <authorList>
            <consortium name="The Broad Institute Genomics Platform"/>
            <consortium name="The Broad Institute Genome Sequencing Center for Infectious Disease"/>
            <person name="Wu L."/>
            <person name="Ma J."/>
        </authorList>
    </citation>
    <scope>NUCLEOTIDE SEQUENCE [LARGE SCALE GENOMIC DNA]</scope>
    <source>
        <strain evidence="4">JCM 17759</strain>
    </source>
</reference>
<keyword evidence="1" id="KW-0812">Transmembrane</keyword>
<keyword evidence="1" id="KW-1133">Transmembrane helix</keyword>
<dbReference type="PANTHER" id="PTHR30093">
    <property type="entry name" value="GENERAL SECRETION PATHWAY PROTEIN G"/>
    <property type="match status" value="1"/>
</dbReference>
<dbReference type="Gene3D" id="3.30.700.10">
    <property type="entry name" value="Glycoprotein, Type 4 Pilin"/>
    <property type="match status" value="1"/>
</dbReference>
<dbReference type="EMBL" id="BAABGA010000048">
    <property type="protein sequence ID" value="GAA4459276.1"/>
    <property type="molecule type" value="Genomic_DNA"/>
</dbReference>
<sequence>MHPLSESKKGDDGPDWEFEIQQYERIRRFEANGSMDWIGKIKVMTRLYCLGKLTFQLNPRPRYGLQRFSAPHRSAASSKRPVQNEGTYQTELARCTGFKVRAGLTVLELLVTMSIIGILVALLLPAIGSAREAARRVQCVDHLRQSGMALHQHHNAKAALPAGWQLDAKQETALGWAVQVLPFLEQQSLKDKIDAQPTLLDPGFAEIRSQPLVMMLCPSDITEPTFVLYAGDEHEDEDEHAGGTTHALDGAKLPLTREPEAIVELPTANYVGVFGTLEADDAVPAPLGDGAFLENRPVRFREFQRGLSQTYLVGERTMAQVPSTWLGISLEGEDAAARLVGSALEGINNPLADECDFSSRHPGGANFLYGDGHVRFVDQNIDLTLYHEIARLRR</sequence>
<evidence type="ECO:0000313" key="4">
    <source>
        <dbReference type="Proteomes" id="UP001500840"/>
    </source>
</evidence>
<dbReference type="Proteomes" id="UP001500840">
    <property type="component" value="Unassembled WGS sequence"/>
</dbReference>
<dbReference type="Pfam" id="PF07596">
    <property type="entry name" value="SBP_bac_10"/>
    <property type="match status" value="1"/>
</dbReference>
<dbReference type="NCBIfam" id="TIGR02532">
    <property type="entry name" value="IV_pilin_GFxxxE"/>
    <property type="match status" value="1"/>
</dbReference>
<feature type="transmembrane region" description="Helical" evidence="1">
    <location>
        <begin position="104"/>
        <end position="127"/>
    </location>
</feature>
<dbReference type="SUPFAM" id="SSF54523">
    <property type="entry name" value="Pili subunits"/>
    <property type="match status" value="1"/>
</dbReference>
<dbReference type="InterPro" id="IPR045584">
    <property type="entry name" value="Pilin-like"/>
</dbReference>